<name>A0ACB6RZY5_9PLEO</name>
<evidence type="ECO:0000313" key="2">
    <source>
        <dbReference type="Proteomes" id="UP000799754"/>
    </source>
</evidence>
<sequence length="156" mass="16923">MSLKASIEIAAPPSAVRAKFLDFTSLPSYTRAFESITSPKPGTELVKGDKVSVKLANSPAFSGVIETNTPTHFSWTGSLPFIFTGTHSFYFSPSDTTPNGTTFTQEEFFSGVLGYALMGDNVVGRAVGMKEKTQKGWIRFNEDLKRVLEGEVGGKQ</sequence>
<dbReference type="EMBL" id="MU006717">
    <property type="protein sequence ID" value="KAF2627272.1"/>
    <property type="molecule type" value="Genomic_DNA"/>
</dbReference>
<keyword evidence="2" id="KW-1185">Reference proteome</keyword>
<reference evidence="1" key="1">
    <citation type="journal article" date="2020" name="Stud. Mycol.">
        <title>101 Dothideomycetes genomes: a test case for predicting lifestyles and emergence of pathogens.</title>
        <authorList>
            <person name="Haridas S."/>
            <person name="Albert R."/>
            <person name="Binder M."/>
            <person name="Bloem J."/>
            <person name="Labutti K."/>
            <person name="Salamov A."/>
            <person name="Andreopoulos B."/>
            <person name="Baker S."/>
            <person name="Barry K."/>
            <person name="Bills G."/>
            <person name="Bluhm B."/>
            <person name="Cannon C."/>
            <person name="Castanera R."/>
            <person name="Culley D."/>
            <person name="Daum C."/>
            <person name="Ezra D."/>
            <person name="Gonzalez J."/>
            <person name="Henrissat B."/>
            <person name="Kuo A."/>
            <person name="Liang C."/>
            <person name="Lipzen A."/>
            <person name="Lutzoni F."/>
            <person name="Magnuson J."/>
            <person name="Mondo S."/>
            <person name="Nolan M."/>
            <person name="Ohm R."/>
            <person name="Pangilinan J."/>
            <person name="Park H.-J."/>
            <person name="Ramirez L."/>
            <person name="Alfaro M."/>
            <person name="Sun H."/>
            <person name="Tritt A."/>
            <person name="Yoshinaga Y."/>
            <person name="Zwiers L.-H."/>
            <person name="Turgeon B."/>
            <person name="Goodwin S."/>
            <person name="Spatafora J."/>
            <person name="Crous P."/>
            <person name="Grigoriev I."/>
        </authorList>
    </citation>
    <scope>NUCLEOTIDE SEQUENCE</scope>
    <source>
        <strain evidence="1">CBS 525.71</strain>
    </source>
</reference>
<accession>A0ACB6RZY5</accession>
<dbReference type="Proteomes" id="UP000799754">
    <property type="component" value="Unassembled WGS sequence"/>
</dbReference>
<organism evidence="1 2">
    <name type="scientific">Macroventuria anomochaeta</name>
    <dbReference type="NCBI Taxonomy" id="301207"/>
    <lineage>
        <taxon>Eukaryota</taxon>
        <taxon>Fungi</taxon>
        <taxon>Dikarya</taxon>
        <taxon>Ascomycota</taxon>
        <taxon>Pezizomycotina</taxon>
        <taxon>Dothideomycetes</taxon>
        <taxon>Pleosporomycetidae</taxon>
        <taxon>Pleosporales</taxon>
        <taxon>Pleosporineae</taxon>
        <taxon>Didymellaceae</taxon>
        <taxon>Macroventuria</taxon>
    </lineage>
</organism>
<comment type="caution">
    <text evidence="1">The sequence shown here is derived from an EMBL/GenBank/DDBJ whole genome shotgun (WGS) entry which is preliminary data.</text>
</comment>
<gene>
    <name evidence="1" type="ORF">BU25DRAFT_368125</name>
</gene>
<proteinExistence type="predicted"/>
<protein>
    <submittedName>
        <fullName evidence="1">Uncharacterized protein</fullName>
    </submittedName>
</protein>
<evidence type="ECO:0000313" key="1">
    <source>
        <dbReference type="EMBL" id="KAF2627272.1"/>
    </source>
</evidence>